<evidence type="ECO:0000256" key="6">
    <source>
        <dbReference type="ARBA" id="ARBA00023125"/>
    </source>
</evidence>
<feature type="domain" description="Cas12f1-like TNB" evidence="9">
    <location>
        <begin position="303"/>
        <end position="370"/>
    </location>
</feature>
<keyword evidence="6" id="KW-0238">DNA-binding</keyword>
<keyword evidence="3" id="KW-0815">Transposition</keyword>
<evidence type="ECO:0000313" key="11">
    <source>
        <dbReference type="EMBL" id="NQX48122.1"/>
    </source>
</evidence>
<dbReference type="NCBIfam" id="NF038281">
    <property type="entry name" value="IS200_TnpB"/>
    <property type="match status" value="1"/>
</dbReference>
<evidence type="ECO:0000256" key="3">
    <source>
        <dbReference type="ARBA" id="ARBA00022578"/>
    </source>
</evidence>
<evidence type="ECO:0000259" key="10">
    <source>
        <dbReference type="Pfam" id="PF12323"/>
    </source>
</evidence>
<feature type="domain" description="Probable transposase IS891/IS1136/IS1341" evidence="8">
    <location>
        <begin position="171"/>
        <end position="291"/>
    </location>
</feature>
<keyword evidence="12" id="KW-1185">Reference proteome</keyword>
<sequence>MGGLIVLKAFKYRLEPTTQQAELFAKTFGCVRKVYNLMLHDRIESYQKNQETGEKIKFPTPAQYKNEFPFLKEVDSLALANAQLHLNTAYRHFFQQPASGFPKWKSRKNPVQSYTTNNQKGTIAIQAGRYLKLPKMKPVRIKLHRQPEGVIKSATISRTVSGKYFVSLLCETDIPPKPQTGSVIGIDLGLAHFAVFSDGTKVPNPRVLAQTAATLAKAQRKLSRRTQQAKKDGHLLSESRNYQKQRILVAKLHEKVANQRNDFLNKLSTDLVNNHDVISVESLNVKGLVRNRRLARSLHDASWSSFLSKLTYKAAWYGKQVVQVDRWFPSSQLCSACGHPGGKKALHIREWSCPSCGVHHDRDVNASLNIRTEGLRLLQGTGVR</sequence>
<dbReference type="InterPro" id="IPR021027">
    <property type="entry name" value="Transposase_put_HTH"/>
</dbReference>
<proteinExistence type="inferred from homology"/>
<dbReference type="Pfam" id="PF01385">
    <property type="entry name" value="OrfB_IS605"/>
    <property type="match status" value="1"/>
</dbReference>
<feature type="domain" description="Transposase putative helix-turn-helix" evidence="10">
    <location>
        <begin position="6"/>
        <end position="50"/>
    </location>
</feature>
<name>A0ABX2DVG5_9BACL</name>
<dbReference type="PANTHER" id="PTHR30405:SF25">
    <property type="entry name" value="RNA-GUIDED DNA ENDONUCLEASE INSQ-RELATED"/>
    <property type="match status" value="1"/>
</dbReference>
<organism evidence="11 12">
    <name type="scientific">Paenibacillus tritici</name>
    <dbReference type="NCBI Taxonomy" id="1873425"/>
    <lineage>
        <taxon>Bacteria</taxon>
        <taxon>Bacillati</taxon>
        <taxon>Bacillota</taxon>
        <taxon>Bacilli</taxon>
        <taxon>Bacillales</taxon>
        <taxon>Paenibacillaceae</taxon>
        <taxon>Paenibacillus</taxon>
    </lineage>
</organism>
<dbReference type="InterPro" id="IPR051399">
    <property type="entry name" value="RNA-guided_DNA_endo/Transpos"/>
</dbReference>
<evidence type="ECO:0000259" key="9">
    <source>
        <dbReference type="Pfam" id="PF07282"/>
    </source>
</evidence>
<accession>A0ABX2DVG5</accession>
<evidence type="ECO:0000256" key="1">
    <source>
        <dbReference type="ARBA" id="ARBA00008761"/>
    </source>
</evidence>
<keyword evidence="5" id="KW-0862">Zinc</keyword>
<keyword evidence="7" id="KW-0233">DNA recombination</keyword>
<dbReference type="NCBIfam" id="NF040570">
    <property type="entry name" value="guided_TnpB"/>
    <property type="match status" value="1"/>
</dbReference>
<comment type="caution">
    <text evidence="11">The sequence shown here is derived from an EMBL/GenBank/DDBJ whole genome shotgun (WGS) entry which is preliminary data.</text>
</comment>
<evidence type="ECO:0000256" key="7">
    <source>
        <dbReference type="ARBA" id="ARBA00023172"/>
    </source>
</evidence>
<dbReference type="NCBIfam" id="TIGR01766">
    <property type="entry name" value="IS200/IS605 family accessory protein TnpB-like domain"/>
    <property type="match status" value="1"/>
</dbReference>
<dbReference type="Pfam" id="PF12323">
    <property type="entry name" value="HTH_OrfB_IS605"/>
    <property type="match status" value="1"/>
</dbReference>
<evidence type="ECO:0000259" key="8">
    <source>
        <dbReference type="Pfam" id="PF01385"/>
    </source>
</evidence>
<evidence type="ECO:0000256" key="4">
    <source>
        <dbReference type="ARBA" id="ARBA00022723"/>
    </source>
</evidence>
<dbReference type="InterPro" id="IPR053522">
    <property type="entry name" value="RNA-guided_endonuclease_TnpB"/>
</dbReference>
<dbReference type="PANTHER" id="PTHR30405">
    <property type="entry name" value="TRANSPOSASE"/>
    <property type="match status" value="1"/>
</dbReference>
<dbReference type="Proteomes" id="UP000711047">
    <property type="component" value="Unassembled WGS sequence"/>
</dbReference>
<dbReference type="InterPro" id="IPR001959">
    <property type="entry name" value="Transposase"/>
</dbReference>
<protein>
    <submittedName>
        <fullName evidence="11">IS200/IS605 family element transposase accessory protein TnpB</fullName>
    </submittedName>
</protein>
<dbReference type="EMBL" id="JABMKX010000013">
    <property type="protein sequence ID" value="NQX48122.1"/>
    <property type="molecule type" value="Genomic_DNA"/>
</dbReference>
<evidence type="ECO:0000313" key="12">
    <source>
        <dbReference type="Proteomes" id="UP000711047"/>
    </source>
</evidence>
<dbReference type="Pfam" id="PF07282">
    <property type="entry name" value="Cas12f1-like_TNB"/>
    <property type="match status" value="1"/>
</dbReference>
<comment type="similarity">
    <text evidence="2">In the N-terminal section; belongs to the transposase 2 family.</text>
</comment>
<gene>
    <name evidence="11" type="primary">tnpB</name>
    <name evidence="11" type="ORF">HQN87_22615</name>
</gene>
<dbReference type="InterPro" id="IPR010095">
    <property type="entry name" value="Cas12f1-like_TNB"/>
</dbReference>
<reference evidence="11 12" key="1">
    <citation type="submission" date="2020-05" db="EMBL/GenBank/DDBJ databases">
        <title>Paenibacillus glebae, sp. nov., Paenibacillus humi sp. nov., Paenibacillus pedi sp. nov., Paenibacillus terrestris sp. nov. and Paenibacillus terricola sp. nov., isolated from a forest top soil sample.</title>
        <authorList>
            <person name="Qi S."/>
            <person name="Carlier A."/>
            <person name="Cnockaert M."/>
            <person name="Vandamme P."/>
        </authorList>
    </citation>
    <scope>NUCLEOTIDE SEQUENCE [LARGE SCALE GENOMIC DNA]</scope>
    <source>
        <strain evidence="11 12">LMG 29502</strain>
    </source>
</reference>
<comment type="similarity">
    <text evidence="1">In the C-terminal section; belongs to the transposase 35 family.</text>
</comment>
<evidence type="ECO:0000256" key="5">
    <source>
        <dbReference type="ARBA" id="ARBA00022833"/>
    </source>
</evidence>
<keyword evidence="4" id="KW-0479">Metal-binding</keyword>
<evidence type="ECO:0000256" key="2">
    <source>
        <dbReference type="ARBA" id="ARBA00011044"/>
    </source>
</evidence>